<sequence length="93" mass="10835">MALLRRELHRIAKGPVANDEDTWSLVFDTDTKRLYVEHEWQHVDVRRGGASDNGTEQIEIAEYMLQGGQTAGHRELWRLIRILFDEPNAPQHE</sequence>
<organism evidence="1 2">
    <name type="scientific">Microvirga tunisiensis</name>
    <dbReference type="NCBI Taxonomy" id="2108360"/>
    <lineage>
        <taxon>Bacteria</taxon>
        <taxon>Pseudomonadati</taxon>
        <taxon>Pseudomonadota</taxon>
        <taxon>Alphaproteobacteria</taxon>
        <taxon>Hyphomicrobiales</taxon>
        <taxon>Methylobacteriaceae</taxon>
        <taxon>Microvirga</taxon>
    </lineage>
</organism>
<comment type="caution">
    <text evidence="1">The sequence shown here is derived from an EMBL/GenBank/DDBJ whole genome shotgun (WGS) entry which is preliminary data.</text>
</comment>
<dbReference type="RefSeq" id="WP_152715616.1">
    <property type="nucleotide sequence ID" value="NZ_VOSJ01000150.1"/>
</dbReference>
<dbReference type="OrthoDB" id="8242932at2"/>
<keyword evidence="2" id="KW-1185">Reference proteome</keyword>
<dbReference type="Proteomes" id="UP000403266">
    <property type="component" value="Unassembled WGS sequence"/>
</dbReference>
<evidence type="ECO:0000313" key="1">
    <source>
        <dbReference type="EMBL" id="MPR28934.1"/>
    </source>
</evidence>
<dbReference type="EMBL" id="VOSK01000183">
    <property type="protein sequence ID" value="MPR28934.1"/>
    <property type="molecule type" value="Genomic_DNA"/>
</dbReference>
<reference evidence="1 2" key="1">
    <citation type="journal article" date="2019" name="Syst. Appl. Microbiol.">
        <title>Microvirga tunisiensis sp. nov., a root nodule symbiotic bacterium isolated from Lupinus micranthus and L. luteus grown in Northern Tunisia.</title>
        <authorList>
            <person name="Msaddak A."/>
            <person name="Rejili M."/>
            <person name="Duran D."/>
            <person name="Mars M."/>
            <person name="Palacios J.M."/>
            <person name="Ruiz-Argueso T."/>
            <person name="Rey L."/>
            <person name="Imperial J."/>
        </authorList>
    </citation>
    <scope>NUCLEOTIDE SEQUENCE [LARGE SCALE GENOMIC DNA]</scope>
    <source>
        <strain evidence="1 2">Lmie10</strain>
    </source>
</reference>
<evidence type="ECO:0000313" key="2">
    <source>
        <dbReference type="Proteomes" id="UP000403266"/>
    </source>
</evidence>
<name>A0A5N7MS51_9HYPH</name>
<protein>
    <submittedName>
        <fullName evidence="1">Uncharacterized protein</fullName>
    </submittedName>
</protein>
<accession>A0A5N7MS51</accession>
<proteinExistence type="predicted"/>
<dbReference type="AlphaFoldDB" id="A0A5N7MS51"/>
<gene>
    <name evidence="1" type="ORF">FS320_28385</name>
</gene>